<dbReference type="AlphaFoldDB" id="A0A485LHL2"/>
<feature type="transmembrane region" description="Helical" evidence="2">
    <location>
        <begin position="366"/>
        <end position="389"/>
    </location>
</feature>
<evidence type="ECO:0000259" key="4">
    <source>
        <dbReference type="PROSITE" id="PS50853"/>
    </source>
</evidence>
<feature type="transmembrane region" description="Helical" evidence="2">
    <location>
        <begin position="49"/>
        <end position="71"/>
    </location>
</feature>
<feature type="transmembrane region" description="Helical" evidence="2">
    <location>
        <begin position="205"/>
        <end position="238"/>
    </location>
</feature>
<dbReference type="InterPro" id="IPR036609">
    <property type="entry name" value="LCCL_sf"/>
</dbReference>
<dbReference type="SUPFAM" id="SSF49265">
    <property type="entry name" value="Fibronectin type III"/>
    <property type="match status" value="1"/>
</dbReference>
<name>A0A485LHL2_9STRA</name>
<dbReference type="OrthoDB" id="162371at2759"/>
<dbReference type="InterPro" id="IPR004043">
    <property type="entry name" value="LCCL"/>
</dbReference>
<dbReference type="PROSITE" id="PS50853">
    <property type="entry name" value="FN3"/>
    <property type="match status" value="1"/>
</dbReference>
<feature type="region of interest" description="Disordered" evidence="1">
    <location>
        <begin position="1"/>
        <end position="32"/>
    </location>
</feature>
<evidence type="ECO:0000256" key="1">
    <source>
        <dbReference type="SAM" id="MobiDB-lite"/>
    </source>
</evidence>
<reference evidence="5" key="2">
    <citation type="submission" date="2019-06" db="EMBL/GenBank/DDBJ databases">
        <title>Genomics analysis of Aphanomyces spp. identifies a new class of oomycete effector associated with host adaptation.</title>
        <authorList>
            <person name="Gaulin E."/>
        </authorList>
    </citation>
    <scope>NUCLEOTIDE SEQUENCE</scope>
    <source>
        <strain evidence="5">CBS 578.67</strain>
    </source>
</reference>
<evidence type="ECO:0000259" key="3">
    <source>
        <dbReference type="PROSITE" id="PS50820"/>
    </source>
</evidence>
<feature type="compositionally biased region" description="Low complexity" evidence="1">
    <location>
        <begin position="1"/>
        <end position="16"/>
    </location>
</feature>
<dbReference type="EMBL" id="CAADRA010006986">
    <property type="protein sequence ID" value="VFT97868.1"/>
    <property type="molecule type" value="Genomic_DNA"/>
</dbReference>
<dbReference type="EMBL" id="VJMH01006960">
    <property type="protein sequence ID" value="KAF0687033.1"/>
    <property type="molecule type" value="Genomic_DNA"/>
</dbReference>
<evidence type="ECO:0000313" key="5">
    <source>
        <dbReference type="EMBL" id="KAF0687033.1"/>
    </source>
</evidence>
<evidence type="ECO:0000313" key="6">
    <source>
        <dbReference type="EMBL" id="VFT97868.1"/>
    </source>
</evidence>
<dbReference type="InterPro" id="IPR036116">
    <property type="entry name" value="FN3_sf"/>
</dbReference>
<sequence>MRKSSVSRPFSFSISSDNGGAHPISTPTLEEGASEATEATVWRNRVYHLILYAAVSLTTVFVLYFVSYFSAVVDGQAPTMVGCQDQAFWDGPTCGLHGIDCLPFQTDWAPIRCPSRCLWDGNPALQVIGSGPYKAVSRICRAAIHAGVMTANGGCAMMRFGGHANSFLASSANDVSTQAYDSWFPKTLEFKPATTVMHCDDLSSWIVSVGFFAVFGLVFFPLPLIALIHTLCIWGFYYVSMVTAPQSYDYGNIIIRLSTQLCIVVVAVHCWYHWVFQHTFEEFASYSLQRRAVVWGVYYLLPFHMMLHLTFVSNVPWLNIDLGGVHNKDVSYTWAYVAIVLLGLFFVVLIAILFKQLHTRKKLRWTLTCYIALTVYFAIIYGFFNTWIFHLHHVQFGLLLLPLTRTPTLPAFFAQGLGLGLFIQGYAAWGWPTFLDEVPSSYSVDMAERAPVALNVTATTANVTWEVLDNVVGYALMLNGVMQSRAGPTWTLLTDLEPNQKYYVQVSGVGRGGTDGQLSPRGNFTTANATTPAKATPGV</sequence>
<feature type="region of interest" description="Disordered" evidence="1">
    <location>
        <begin position="513"/>
        <end position="539"/>
    </location>
</feature>
<dbReference type="Gene3D" id="2.60.40.10">
    <property type="entry name" value="Immunoglobulins"/>
    <property type="match status" value="1"/>
</dbReference>
<dbReference type="Proteomes" id="UP000332933">
    <property type="component" value="Unassembled WGS sequence"/>
</dbReference>
<feature type="transmembrane region" description="Helical" evidence="2">
    <location>
        <begin position="292"/>
        <end position="313"/>
    </location>
</feature>
<evidence type="ECO:0000313" key="7">
    <source>
        <dbReference type="Proteomes" id="UP000332933"/>
    </source>
</evidence>
<keyword evidence="2" id="KW-0472">Membrane</keyword>
<protein>
    <submittedName>
        <fullName evidence="6">Aste57867_21194 protein</fullName>
    </submittedName>
</protein>
<gene>
    <name evidence="6" type="primary">Aste57867_21194</name>
    <name evidence="5" type="ORF">As57867_021126</name>
    <name evidence="6" type="ORF">ASTE57867_21194</name>
</gene>
<keyword evidence="2" id="KW-1133">Transmembrane helix</keyword>
<dbReference type="PROSITE" id="PS50820">
    <property type="entry name" value="LCCL"/>
    <property type="match status" value="1"/>
</dbReference>
<organism evidence="6 7">
    <name type="scientific">Aphanomyces stellatus</name>
    <dbReference type="NCBI Taxonomy" id="120398"/>
    <lineage>
        <taxon>Eukaryota</taxon>
        <taxon>Sar</taxon>
        <taxon>Stramenopiles</taxon>
        <taxon>Oomycota</taxon>
        <taxon>Saprolegniomycetes</taxon>
        <taxon>Saprolegniales</taxon>
        <taxon>Verrucalvaceae</taxon>
        <taxon>Aphanomyces</taxon>
    </lineage>
</organism>
<dbReference type="InterPro" id="IPR013783">
    <property type="entry name" value="Ig-like_fold"/>
</dbReference>
<feature type="transmembrane region" description="Helical" evidence="2">
    <location>
        <begin position="333"/>
        <end position="354"/>
    </location>
</feature>
<reference evidence="6 7" key="1">
    <citation type="submission" date="2019-03" db="EMBL/GenBank/DDBJ databases">
        <authorList>
            <person name="Gaulin E."/>
            <person name="Dumas B."/>
        </authorList>
    </citation>
    <scope>NUCLEOTIDE SEQUENCE [LARGE SCALE GENOMIC DNA]</scope>
    <source>
        <strain evidence="6">CBS 568.67</strain>
    </source>
</reference>
<dbReference type="CDD" id="cd00063">
    <property type="entry name" value="FN3"/>
    <property type="match status" value="1"/>
</dbReference>
<feature type="transmembrane region" description="Helical" evidence="2">
    <location>
        <begin position="409"/>
        <end position="429"/>
    </location>
</feature>
<accession>A0A485LHL2</accession>
<dbReference type="InterPro" id="IPR051957">
    <property type="entry name" value="CRISP-LCCL_domain"/>
</dbReference>
<dbReference type="PANTHER" id="PTHR31331:SF1">
    <property type="entry name" value="CYSTEINE RICH SECRETORY PROTEIN LCCL DOMAIN CONTAINING 2"/>
    <property type="match status" value="1"/>
</dbReference>
<proteinExistence type="predicted"/>
<feature type="domain" description="Fibronectin type-III" evidence="4">
    <location>
        <begin position="447"/>
        <end position="529"/>
    </location>
</feature>
<feature type="transmembrane region" description="Helical" evidence="2">
    <location>
        <begin position="250"/>
        <end position="272"/>
    </location>
</feature>
<feature type="compositionally biased region" description="Low complexity" evidence="1">
    <location>
        <begin position="525"/>
        <end position="539"/>
    </location>
</feature>
<feature type="domain" description="LCCL" evidence="3">
    <location>
        <begin position="113"/>
        <end position="187"/>
    </location>
</feature>
<dbReference type="SMART" id="SM00603">
    <property type="entry name" value="LCCL"/>
    <property type="match status" value="1"/>
</dbReference>
<keyword evidence="2" id="KW-0812">Transmembrane</keyword>
<keyword evidence="7" id="KW-1185">Reference proteome</keyword>
<dbReference type="PANTHER" id="PTHR31331">
    <property type="entry name" value="LCCL DOMAIN PROTEIN (AFU_ORTHOLOGUE AFUA_5G08630)"/>
    <property type="match status" value="1"/>
</dbReference>
<dbReference type="Gene3D" id="2.170.130.20">
    <property type="entry name" value="LCCL-like domain"/>
    <property type="match status" value="1"/>
</dbReference>
<dbReference type="Pfam" id="PF03815">
    <property type="entry name" value="LCCL"/>
    <property type="match status" value="1"/>
</dbReference>
<dbReference type="SMART" id="SM00060">
    <property type="entry name" value="FN3"/>
    <property type="match status" value="1"/>
</dbReference>
<evidence type="ECO:0000256" key="2">
    <source>
        <dbReference type="SAM" id="Phobius"/>
    </source>
</evidence>
<dbReference type="SUPFAM" id="SSF69848">
    <property type="entry name" value="LCCL domain"/>
    <property type="match status" value="1"/>
</dbReference>
<dbReference type="InterPro" id="IPR003961">
    <property type="entry name" value="FN3_dom"/>
</dbReference>